<evidence type="ECO:0000313" key="1">
    <source>
        <dbReference type="EMBL" id="GIH24461.1"/>
    </source>
</evidence>
<proteinExistence type="predicted"/>
<gene>
    <name evidence="1" type="ORF">Aph01nite_27710</name>
</gene>
<evidence type="ECO:0000313" key="2">
    <source>
        <dbReference type="Proteomes" id="UP000640052"/>
    </source>
</evidence>
<keyword evidence="2" id="KW-1185">Reference proteome</keyword>
<dbReference type="EMBL" id="BOOA01000019">
    <property type="protein sequence ID" value="GIH24461.1"/>
    <property type="molecule type" value="Genomic_DNA"/>
</dbReference>
<dbReference type="AlphaFoldDB" id="A0A919Q929"/>
<comment type="caution">
    <text evidence="1">The sequence shown here is derived from an EMBL/GenBank/DDBJ whole genome shotgun (WGS) entry which is preliminary data.</text>
</comment>
<dbReference type="Proteomes" id="UP000640052">
    <property type="component" value="Unassembled WGS sequence"/>
</dbReference>
<organism evidence="1 2">
    <name type="scientific">Acrocarpospora phusangensis</name>
    <dbReference type="NCBI Taxonomy" id="1070424"/>
    <lineage>
        <taxon>Bacteria</taxon>
        <taxon>Bacillati</taxon>
        <taxon>Actinomycetota</taxon>
        <taxon>Actinomycetes</taxon>
        <taxon>Streptosporangiales</taxon>
        <taxon>Streptosporangiaceae</taxon>
        <taxon>Acrocarpospora</taxon>
    </lineage>
</organism>
<protein>
    <submittedName>
        <fullName evidence="1">Uncharacterized protein</fullName>
    </submittedName>
</protein>
<reference evidence="1" key="1">
    <citation type="submission" date="2021-01" db="EMBL/GenBank/DDBJ databases">
        <title>Whole genome shotgun sequence of Acrocarpospora phusangensis NBRC 108782.</title>
        <authorList>
            <person name="Komaki H."/>
            <person name="Tamura T."/>
        </authorList>
    </citation>
    <scope>NUCLEOTIDE SEQUENCE</scope>
    <source>
        <strain evidence="1">NBRC 108782</strain>
    </source>
</reference>
<sequence>MSRTAHHASRSRSSVGYVPGGPWRSVMLADLRYSAACLTEASRAGHRPTPELVRRKTVVYSWARADPHDRSVSRWANIEESQTRQRLRRLISAIRQTVNATAGGASAIEAADDLDVPPARHRRGAVWLA</sequence>
<name>A0A919Q929_9ACTN</name>
<accession>A0A919Q929</accession>